<dbReference type="Proteomes" id="UP000515856">
    <property type="component" value="Chromosome"/>
</dbReference>
<keyword evidence="2" id="KW-1185">Reference proteome</keyword>
<dbReference type="RefSeq" id="WP_117452540.1">
    <property type="nucleotide sequence ID" value="NZ_CP060636.1"/>
</dbReference>
<protein>
    <recommendedName>
        <fullName evidence="3">HEAT repeat domain-containing protein</fullName>
    </recommendedName>
</protein>
<gene>
    <name evidence="1" type="ORF">H9Q80_05795</name>
</gene>
<sequence>MKYEVINKNNALTYVSDEDIRQAFDSKEPFKREIVRAMGLTNNEDYLPYLYQALYDESFIIRLDAAQSIFMINAEKGLSELKKRNEAIDDSELETEPSEKANLLARIMRIEKGVEGIKEYILSDDGYDIVKYCCITYYGCGYRYHEEDVELLWFVMDCFLNKEKKWMKDLSYQEYREFIYFGLESIWLAGRESDILNKVSEELNQKIYHMITRVMNQKPTTDMKELIAEISKYMKEPYAMKILALLKHHVSGDAKREYKKSLKKWNITEEEL</sequence>
<accession>A0A7G9GRM8</accession>
<name>A0A7G9GRM8_9FIRM</name>
<reference evidence="1 2" key="1">
    <citation type="submission" date="2020-08" db="EMBL/GenBank/DDBJ databases">
        <authorList>
            <person name="Liu C."/>
            <person name="Sun Q."/>
        </authorList>
    </citation>
    <scope>NUCLEOTIDE SEQUENCE [LARGE SCALE GENOMIC DNA]</scope>
    <source>
        <strain evidence="1 2">NSJ-61</strain>
    </source>
</reference>
<dbReference type="KEGG" id="ehn:H9Q80_05795"/>
<evidence type="ECO:0000313" key="2">
    <source>
        <dbReference type="Proteomes" id="UP000515856"/>
    </source>
</evidence>
<dbReference type="EMBL" id="CP060636">
    <property type="protein sequence ID" value="QNM13460.1"/>
    <property type="molecule type" value="Genomic_DNA"/>
</dbReference>
<organism evidence="1 2">
    <name type="scientific">[Eubacterium] hominis</name>
    <dbReference type="NCBI Taxonomy" id="2764325"/>
    <lineage>
        <taxon>Bacteria</taxon>
        <taxon>Bacillati</taxon>
        <taxon>Bacillota</taxon>
        <taxon>Erysipelotrichia</taxon>
        <taxon>Erysipelotrichales</taxon>
        <taxon>Erysipelotrichaceae</taxon>
        <taxon>Amedibacillus</taxon>
    </lineage>
</organism>
<dbReference type="SUPFAM" id="SSF48371">
    <property type="entry name" value="ARM repeat"/>
    <property type="match status" value="2"/>
</dbReference>
<proteinExistence type="predicted"/>
<evidence type="ECO:0000313" key="1">
    <source>
        <dbReference type="EMBL" id="QNM13460.1"/>
    </source>
</evidence>
<dbReference type="InterPro" id="IPR016024">
    <property type="entry name" value="ARM-type_fold"/>
</dbReference>
<dbReference type="AlphaFoldDB" id="A0A7G9GRM8"/>
<evidence type="ECO:0008006" key="3">
    <source>
        <dbReference type="Google" id="ProtNLM"/>
    </source>
</evidence>